<keyword evidence="3 6" id="KW-0808">Transferase</keyword>
<name>A0A426U199_9CHLR</name>
<dbReference type="Gene3D" id="3.40.50.150">
    <property type="entry name" value="Vaccinia Virus protein VP39"/>
    <property type="match status" value="1"/>
</dbReference>
<dbReference type="AlphaFoldDB" id="A0A426U199"/>
<dbReference type="Proteomes" id="UP000280307">
    <property type="component" value="Unassembled WGS sequence"/>
</dbReference>
<organism evidence="6 7">
    <name type="scientific">Candidatus Viridilinea halotolerans</name>
    <dbReference type="NCBI Taxonomy" id="2491704"/>
    <lineage>
        <taxon>Bacteria</taxon>
        <taxon>Bacillati</taxon>
        <taxon>Chloroflexota</taxon>
        <taxon>Chloroflexia</taxon>
        <taxon>Chloroflexales</taxon>
        <taxon>Chloroflexineae</taxon>
        <taxon>Oscillochloridaceae</taxon>
        <taxon>Candidatus Viridilinea</taxon>
    </lineage>
</organism>
<evidence type="ECO:0000256" key="4">
    <source>
        <dbReference type="ARBA" id="ARBA00022691"/>
    </source>
</evidence>
<evidence type="ECO:0000256" key="1">
    <source>
        <dbReference type="ARBA" id="ARBA00006594"/>
    </source>
</evidence>
<proteinExistence type="inferred from homology"/>
<dbReference type="PROSITE" id="PS00092">
    <property type="entry name" value="N6_MTASE"/>
    <property type="match status" value="1"/>
</dbReference>
<feature type="domain" description="DNA methylase N-4/N-6" evidence="5">
    <location>
        <begin position="493"/>
        <end position="788"/>
    </location>
</feature>
<evidence type="ECO:0000259" key="5">
    <source>
        <dbReference type="Pfam" id="PF01555"/>
    </source>
</evidence>
<dbReference type="PRINTS" id="PR00506">
    <property type="entry name" value="D21N6MTFRASE"/>
</dbReference>
<keyword evidence="4" id="KW-0949">S-adenosyl-L-methionine</keyword>
<comment type="similarity">
    <text evidence="1">Belongs to the N(4)/N(6)-methyltransferase family.</text>
</comment>
<evidence type="ECO:0000256" key="2">
    <source>
        <dbReference type="ARBA" id="ARBA00022603"/>
    </source>
</evidence>
<dbReference type="InterPro" id="IPR029063">
    <property type="entry name" value="SAM-dependent_MTases_sf"/>
</dbReference>
<dbReference type="GO" id="GO:0003677">
    <property type="term" value="F:DNA binding"/>
    <property type="evidence" value="ECO:0007669"/>
    <property type="project" value="InterPro"/>
</dbReference>
<evidence type="ECO:0000256" key="3">
    <source>
        <dbReference type="ARBA" id="ARBA00022679"/>
    </source>
</evidence>
<reference evidence="6 7" key="1">
    <citation type="submission" date="2018-12" db="EMBL/GenBank/DDBJ databases">
        <title>Genome Sequence of Candidatus Viridilinea halotolerans isolated from saline sulfide-rich spring.</title>
        <authorList>
            <person name="Grouzdev D.S."/>
            <person name="Burganskaya E.I."/>
            <person name="Krutkina M.S."/>
            <person name="Sukhacheva M.V."/>
            <person name="Gorlenko V.M."/>
        </authorList>
    </citation>
    <scope>NUCLEOTIDE SEQUENCE [LARGE SCALE GENOMIC DNA]</scope>
    <source>
        <strain evidence="6">Chok-6</strain>
    </source>
</reference>
<keyword evidence="2 6" id="KW-0489">Methyltransferase</keyword>
<evidence type="ECO:0000313" key="6">
    <source>
        <dbReference type="EMBL" id="RRR73123.1"/>
    </source>
</evidence>
<dbReference type="InterPro" id="IPR002295">
    <property type="entry name" value="N4/N6-MTase_EcoPI_Mod-like"/>
</dbReference>
<dbReference type="InterPro" id="IPR002941">
    <property type="entry name" value="DNA_methylase_N4/N6"/>
</dbReference>
<accession>A0A426U199</accession>
<protein>
    <submittedName>
        <fullName evidence="6">Site-specific DNA-methyltransferase</fullName>
    </submittedName>
</protein>
<dbReference type="SUPFAM" id="SSF53335">
    <property type="entry name" value="S-adenosyl-L-methionine-dependent methyltransferases"/>
    <property type="match status" value="1"/>
</dbReference>
<dbReference type="Pfam" id="PF01555">
    <property type="entry name" value="N6_N4_Mtase"/>
    <property type="match status" value="1"/>
</dbReference>
<comment type="caution">
    <text evidence="6">The sequence shown here is derived from an EMBL/GenBank/DDBJ whole genome shotgun (WGS) entry which is preliminary data.</text>
</comment>
<evidence type="ECO:0000313" key="7">
    <source>
        <dbReference type="Proteomes" id="UP000280307"/>
    </source>
</evidence>
<dbReference type="InterPro" id="IPR002052">
    <property type="entry name" value="DNA_methylase_N6_adenine_CS"/>
</dbReference>
<dbReference type="GO" id="GO:0032259">
    <property type="term" value="P:methylation"/>
    <property type="evidence" value="ECO:0007669"/>
    <property type="project" value="UniProtKB-KW"/>
</dbReference>
<sequence>MASNVTKLRNLLAELFMFEFADLDFGIYRIMNSKRTEIQRFLDEDLLPQVQAELGNVKSGERTGLEAELTQALQQAKELGADPEQLPKVKVLRERLLVTYNPSTLEDEVFSQLATFFRRYYKDGDYLALRRYKKDVYALPYEGEEVKLHWANADQYYIKSSEHFRDYVFKLPDGRRVHFKLSEADSEENNNKATNGKDRRFVLWDGGTAGRGDGGMAGQGDGGTAGRGVMQEVDGELVIHFAYRPNEEKQATLNRAAAAKILELAGVEFTAWLEGLQTKAPTEKDAGRTLLEKHLGDYAARHSFDYFIHKDLRGFLRRELDFFIKSEVMLLDDIEEDSAPRVEQYLAKVRAMRRIAHKVIDMLAQLEEFQKKLWLKKKFVVATNYCVTLDRVPEELYAAIAANEAQREEWVRLFAIDEIVNTTASPNYSAPLTVDFLKANPFLVLDTQFFTPDFKTRLLASFDDLDAQLDGLLIHSDNFQALNLLQERYRGQVQCIFIDPPYNIGEDQFPYKDNYKHSSWLAMMNSAVVFSRNLLCEEGSFYCCIDDSEIAGLRMCLDGKFGVDQFLASIIWQKVFAPKPAAKTYSTSHDYLLTYAKDIEKWHRRLLPRTSAQDVLYTNPDNDPRGSWASDNLLRNEHRDNGVYSIVSSTGKVWTPRNGTSWRHPEDEMQRLISSNQIWFGPDGNSKPRRKKFLSEVQQGLVPETLWEYEDVGHTQDAKRAIIACFGSDVFPTPKPAKLIERACRISCEFNNLILDFFAGSGTTAHAVINLNREDGGQRKYILVEMGTYFNTVLKPRILKVIYSKDWKDGKPVSRAGSSHLLKYIRLESYEDALNNLDMQRSEFQAQLLADEPELREDYMLRYMLDTESRGSASLLNIDAFANPFAYTLKIANGSVGETRTTSVDLVETFNYLLGLRVRQIDTIRGTVVVKGLNPEGQRVLIIWRDVAQLPNEELDTFFQKQGYTTRDHEFDLIYVNGDNNLENLRRDDETWKVRLTEEEFKRLMFDVRDV</sequence>
<dbReference type="GO" id="GO:0008170">
    <property type="term" value="F:N-methyltransferase activity"/>
    <property type="evidence" value="ECO:0007669"/>
    <property type="project" value="InterPro"/>
</dbReference>
<dbReference type="EMBL" id="RSAS01000355">
    <property type="protein sequence ID" value="RRR73123.1"/>
    <property type="molecule type" value="Genomic_DNA"/>
</dbReference>
<gene>
    <name evidence="6" type="ORF">EI684_09305</name>
</gene>